<protein>
    <submittedName>
        <fullName evidence="1">Uncharacterized protein</fullName>
    </submittedName>
</protein>
<dbReference type="RefSeq" id="WP_160729073.1">
    <property type="nucleotide sequence ID" value="NZ_WTYC01000016.1"/>
</dbReference>
<dbReference type="AlphaFoldDB" id="A0A844XWS4"/>
<dbReference type="Proteomes" id="UP000448199">
    <property type="component" value="Unassembled WGS sequence"/>
</dbReference>
<dbReference type="EMBL" id="WTYC01000016">
    <property type="protein sequence ID" value="MXO49657.1"/>
    <property type="molecule type" value="Genomic_DNA"/>
</dbReference>
<evidence type="ECO:0000313" key="2">
    <source>
        <dbReference type="Proteomes" id="UP000448199"/>
    </source>
</evidence>
<organism evidence="1 2">
    <name type="scientific">Qipengyuania vulgaris</name>
    <dbReference type="NCBI Taxonomy" id="291985"/>
    <lineage>
        <taxon>Bacteria</taxon>
        <taxon>Pseudomonadati</taxon>
        <taxon>Pseudomonadota</taxon>
        <taxon>Alphaproteobacteria</taxon>
        <taxon>Sphingomonadales</taxon>
        <taxon>Erythrobacteraceae</taxon>
        <taxon>Qipengyuania</taxon>
    </lineage>
</organism>
<accession>A0A844XWS4</accession>
<sequence length="68" mass="8228">MKLYLNWESIHVIQRYLDFGIEPEKLYVRWDDEGETYVGTEGLDLATYNRLAPLLWELHQVEGWERTK</sequence>
<name>A0A844XWS4_9SPHN</name>
<reference evidence="1 2" key="1">
    <citation type="submission" date="2019-12" db="EMBL/GenBank/DDBJ databases">
        <title>Genomic-based taxomic classification of the family Erythrobacteraceae.</title>
        <authorList>
            <person name="Xu L."/>
        </authorList>
    </citation>
    <scope>NUCLEOTIDE SEQUENCE [LARGE SCALE GENOMIC DNA]</scope>
    <source>
        <strain evidence="1 2">DSM 17792</strain>
    </source>
</reference>
<evidence type="ECO:0000313" key="1">
    <source>
        <dbReference type="EMBL" id="MXO49657.1"/>
    </source>
</evidence>
<keyword evidence="2" id="KW-1185">Reference proteome</keyword>
<comment type="caution">
    <text evidence="1">The sequence shown here is derived from an EMBL/GenBank/DDBJ whole genome shotgun (WGS) entry which is preliminary data.</text>
</comment>
<gene>
    <name evidence="1" type="ORF">GRI69_15505</name>
</gene>
<dbReference type="OrthoDB" id="8565248at2"/>
<proteinExistence type="predicted"/>